<evidence type="ECO:0000313" key="10">
    <source>
        <dbReference type="EMBL" id="HGI30371.1"/>
    </source>
</evidence>
<evidence type="ECO:0000256" key="3">
    <source>
        <dbReference type="ARBA" id="ARBA00022723"/>
    </source>
</evidence>
<comment type="cofactor">
    <cofactor evidence="8">
        <name>Mg(2+)</name>
        <dbReference type="ChEBI" id="CHEBI:18420"/>
    </cofactor>
</comment>
<feature type="binding site" evidence="8">
    <location>
        <position position="62"/>
    </location>
    <ligand>
        <name>Mg(2+)</name>
        <dbReference type="ChEBI" id="CHEBI:18420"/>
    </ligand>
</feature>
<keyword evidence="5 8" id="KW-0460">Magnesium</keyword>
<keyword evidence="6 8" id="KW-0443">Lipid metabolism</keyword>
<feature type="binding site" evidence="8">
    <location>
        <position position="11"/>
    </location>
    <ligand>
        <name>Mg(2+)</name>
        <dbReference type="ChEBI" id="CHEBI:18420"/>
    </ligand>
</feature>
<dbReference type="NCBIfam" id="TIGR00556">
    <property type="entry name" value="pantethn_trn"/>
    <property type="match status" value="1"/>
</dbReference>
<evidence type="ECO:0000256" key="4">
    <source>
        <dbReference type="ARBA" id="ARBA00022832"/>
    </source>
</evidence>
<dbReference type="AlphaFoldDB" id="A0A7V4DDL9"/>
<protein>
    <recommendedName>
        <fullName evidence="8">Holo-[acyl-carrier-protein] synthase</fullName>
        <shortName evidence="8">Holo-ACP synthase</shortName>
        <ecNumber evidence="8">2.7.8.7</ecNumber>
    </recommendedName>
    <alternativeName>
        <fullName evidence="8">4'-phosphopantetheinyl transferase AcpS</fullName>
    </alternativeName>
</protein>
<dbReference type="GO" id="GO:0005737">
    <property type="term" value="C:cytoplasm"/>
    <property type="evidence" value="ECO:0007669"/>
    <property type="project" value="UniProtKB-SubCell"/>
</dbReference>
<evidence type="ECO:0000256" key="7">
    <source>
        <dbReference type="ARBA" id="ARBA00023160"/>
    </source>
</evidence>
<evidence type="ECO:0000256" key="1">
    <source>
        <dbReference type="ARBA" id="ARBA00022516"/>
    </source>
</evidence>
<evidence type="ECO:0000256" key="6">
    <source>
        <dbReference type="ARBA" id="ARBA00023098"/>
    </source>
</evidence>
<keyword evidence="2 8" id="KW-0808">Transferase</keyword>
<keyword evidence="8" id="KW-0963">Cytoplasm</keyword>
<comment type="function">
    <text evidence="8">Transfers the 4'-phosphopantetheine moiety from coenzyme A to a Ser of acyl-carrier-protein.</text>
</comment>
<dbReference type="SUPFAM" id="SSF56214">
    <property type="entry name" value="4'-phosphopantetheinyl transferase"/>
    <property type="match status" value="1"/>
</dbReference>
<dbReference type="GO" id="GO:0008897">
    <property type="term" value="F:holo-[acyl-carrier-protein] synthase activity"/>
    <property type="evidence" value="ECO:0007669"/>
    <property type="project" value="UniProtKB-UniRule"/>
</dbReference>
<evidence type="ECO:0000256" key="8">
    <source>
        <dbReference type="HAMAP-Rule" id="MF_00101"/>
    </source>
</evidence>
<dbReference type="HAMAP" id="MF_00101">
    <property type="entry name" value="AcpS"/>
    <property type="match status" value="1"/>
</dbReference>
<dbReference type="NCBIfam" id="TIGR00516">
    <property type="entry name" value="acpS"/>
    <property type="match status" value="1"/>
</dbReference>
<dbReference type="EC" id="2.7.8.7" evidence="8"/>
<dbReference type="GO" id="GO:0000287">
    <property type="term" value="F:magnesium ion binding"/>
    <property type="evidence" value="ECO:0007669"/>
    <property type="project" value="UniProtKB-UniRule"/>
</dbReference>
<proteinExistence type="inferred from homology"/>
<dbReference type="InterPro" id="IPR037143">
    <property type="entry name" value="4-PPantetheinyl_Trfase_dom_sf"/>
</dbReference>
<evidence type="ECO:0000259" key="9">
    <source>
        <dbReference type="Pfam" id="PF01648"/>
    </source>
</evidence>
<keyword evidence="4 8" id="KW-0276">Fatty acid metabolism</keyword>
<reference evidence="10" key="1">
    <citation type="journal article" date="2020" name="mSystems">
        <title>Genome- and Community-Level Interaction Insights into Carbon Utilization and Element Cycling Functions of Hydrothermarchaeota in Hydrothermal Sediment.</title>
        <authorList>
            <person name="Zhou Z."/>
            <person name="Liu Y."/>
            <person name="Xu W."/>
            <person name="Pan J."/>
            <person name="Luo Z.H."/>
            <person name="Li M."/>
        </authorList>
    </citation>
    <scope>NUCLEOTIDE SEQUENCE [LARGE SCALE GENOMIC DNA]</scope>
    <source>
        <strain evidence="10">SpSt-747</strain>
    </source>
</reference>
<name>A0A7V4DDL9_9BACT</name>
<dbReference type="InterPro" id="IPR002582">
    <property type="entry name" value="ACPS"/>
</dbReference>
<keyword evidence="3 8" id="KW-0479">Metal-binding</keyword>
<dbReference type="InterPro" id="IPR004568">
    <property type="entry name" value="Ppantetheine-prot_Trfase_dom"/>
</dbReference>
<dbReference type="InterPro" id="IPR008278">
    <property type="entry name" value="4-PPantetheinyl_Trfase_dom"/>
</dbReference>
<dbReference type="GO" id="GO:0006633">
    <property type="term" value="P:fatty acid biosynthetic process"/>
    <property type="evidence" value="ECO:0007669"/>
    <property type="project" value="UniProtKB-UniRule"/>
</dbReference>
<comment type="subcellular location">
    <subcellularLocation>
        <location evidence="8">Cytoplasm</location>
    </subcellularLocation>
</comment>
<comment type="caution">
    <text evidence="10">The sequence shown here is derived from an EMBL/GenBank/DDBJ whole genome shotgun (WGS) entry which is preliminary data.</text>
</comment>
<organism evidence="10">
    <name type="scientific">Candidatus Caldatribacterium californiense</name>
    <dbReference type="NCBI Taxonomy" id="1454726"/>
    <lineage>
        <taxon>Bacteria</taxon>
        <taxon>Pseudomonadati</taxon>
        <taxon>Atribacterota</taxon>
        <taxon>Atribacteria</taxon>
        <taxon>Atribacterales</taxon>
        <taxon>Candidatus Caldatribacteriaceae</taxon>
        <taxon>Candidatus Caldatribacterium</taxon>
    </lineage>
</organism>
<dbReference type="EMBL" id="DTFV01000053">
    <property type="protein sequence ID" value="HGI30371.1"/>
    <property type="molecule type" value="Genomic_DNA"/>
</dbReference>
<dbReference type="Gene3D" id="3.90.470.20">
    <property type="entry name" value="4'-phosphopantetheinyl transferase domain"/>
    <property type="match status" value="1"/>
</dbReference>
<dbReference type="Pfam" id="PF01648">
    <property type="entry name" value="ACPS"/>
    <property type="match status" value="1"/>
</dbReference>
<evidence type="ECO:0000256" key="5">
    <source>
        <dbReference type="ARBA" id="ARBA00022842"/>
    </source>
</evidence>
<feature type="domain" description="4'-phosphopantetheinyl transferase" evidence="9">
    <location>
        <begin position="8"/>
        <end position="118"/>
    </location>
</feature>
<keyword evidence="1 8" id="KW-0444">Lipid biosynthesis</keyword>
<keyword evidence="7 8" id="KW-0275">Fatty acid biosynthesis</keyword>
<sequence>MSDGGAFVGVDVVEIARIARVLSLFGERFLRRLFSPEELAYYQGKGTRRWQEGVAALFASKEAVKKLFLQRGYSLGFRDITVLHTSMGEPRVFVARGGEVFRRISLSFSHSRDVVVAVAVGVVGGGKGSD</sequence>
<comment type="similarity">
    <text evidence="8">Belongs to the P-Pant transferase superfamily. AcpS family.</text>
</comment>
<gene>
    <name evidence="8 10" type="primary">acpS</name>
    <name evidence="10" type="ORF">ENV30_03575</name>
</gene>
<evidence type="ECO:0000256" key="2">
    <source>
        <dbReference type="ARBA" id="ARBA00022679"/>
    </source>
</evidence>
<accession>A0A7V4DDL9</accession>
<comment type="catalytic activity">
    <reaction evidence="8">
        <text>apo-[ACP] + CoA = holo-[ACP] + adenosine 3',5'-bisphosphate + H(+)</text>
        <dbReference type="Rhea" id="RHEA:12068"/>
        <dbReference type="Rhea" id="RHEA-COMP:9685"/>
        <dbReference type="Rhea" id="RHEA-COMP:9690"/>
        <dbReference type="ChEBI" id="CHEBI:15378"/>
        <dbReference type="ChEBI" id="CHEBI:29999"/>
        <dbReference type="ChEBI" id="CHEBI:57287"/>
        <dbReference type="ChEBI" id="CHEBI:58343"/>
        <dbReference type="ChEBI" id="CHEBI:64479"/>
        <dbReference type="EC" id="2.7.8.7"/>
    </reaction>
</comment>